<evidence type="ECO:0000313" key="1">
    <source>
        <dbReference type="EMBL" id="MFB9148158.1"/>
    </source>
</evidence>
<dbReference type="EMBL" id="JBHMEC010000001">
    <property type="protein sequence ID" value="MFB9148158.1"/>
    <property type="molecule type" value="Genomic_DNA"/>
</dbReference>
<dbReference type="Proteomes" id="UP001589670">
    <property type="component" value="Unassembled WGS sequence"/>
</dbReference>
<keyword evidence="2" id="KW-1185">Reference proteome</keyword>
<comment type="caution">
    <text evidence="1">The sequence shown here is derived from an EMBL/GenBank/DDBJ whole genome shotgun (WGS) entry which is preliminary data.</text>
</comment>
<evidence type="ECO:0000313" key="2">
    <source>
        <dbReference type="Proteomes" id="UP001589670"/>
    </source>
</evidence>
<proteinExistence type="predicted"/>
<sequence length="161" mass="18211">MQKTTVQKTLTRFLIDGANAANILPLLHEDGRIVRLYRHWPTAEMSWWTVSVPVARGGPNRDILLQGLEYDMEISRAQYIEWIDDFRSAGMTLVQSPEPLPYSLHPGRFHSPAGFEAVLKKCGAMLLFELPHADETAGLTVFSARHADWIRRQGVALRDDA</sequence>
<dbReference type="RefSeq" id="WP_377065804.1">
    <property type="nucleotide sequence ID" value="NZ_JBHMEC010000001.1"/>
</dbReference>
<protein>
    <submittedName>
        <fullName evidence="1">Uncharacterized protein</fullName>
    </submittedName>
</protein>
<gene>
    <name evidence="1" type="ORF">ACFFU4_00155</name>
</gene>
<accession>A0ABV5HUV3</accession>
<organism evidence="1 2">
    <name type="scientific">Roseovarius ramblicola</name>
    <dbReference type="NCBI Taxonomy" id="2022336"/>
    <lineage>
        <taxon>Bacteria</taxon>
        <taxon>Pseudomonadati</taxon>
        <taxon>Pseudomonadota</taxon>
        <taxon>Alphaproteobacteria</taxon>
        <taxon>Rhodobacterales</taxon>
        <taxon>Roseobacteraceae</taxon>
        <taxon>Roseovarius</taxon>
    </lineage>
</organism>
<name>A0ABV5HUV3_9RHOB</name>
<reference evidence="1 2" key="1">
    <citation type="submission" date="2024-09" db="EMBL/GenBank/DDBJ databases">
        <authorList>
            <person name="Sun Q."/>
            <person name="Mori K."/>
        </authorList>
    </citation>
    <scope>NUCLEOTIDE SEQUENCE [LARGE SCALE GENOMIC DNA]</scope>
    <source>
        <strain evidence="1 2">CECT 9424</strain>
    </source>
</reference>